<gene>
    <name evidence="2" type="ORF">HEB94_003234</name>
</gene>
<sequence>MRILTAEDVHADGYPRDDQPVLEGSPSGVTEVDDKLRAW</sequence>
<evidence type="ECO:0000256" key="1">
    <source>
        <dbReference type="SAM" id="MobiDB-lite"/>
    </source>
</evidence>
<evidence type="ECO:0000313" key="3">
    <source>
        <dbReference type="Proteomes" id="UP000638648"/>
    </source>
</evidence>
<evidence type="ECO:0000313" key="2">
    <source>
        <dbReference type="EMBL" id="MBE1606386.1"/>
    </source>
</evidence>
<dbReference type="Proteomes" id="UP000638648">
    <property type="component" value="Unassembled WGS sequence"/>
</dbReference>
<dbReference type="AlphaFoldDB" id="A0A927MU47"/>
<feature type="region of interest" description="Disordered" evidence="1">
    <location>
        <begin position="1"/>
        <end position="39"/>
    </location>
</feature>
<proteinExistence type="predicted"/>
<comment type="caution">
    <text evidence="2">The sequence shown here is derived from an EMBL/GenBank/DDBJ whole genome shotgun (WGS) entry which is preliminary data.</text>
</comment>
<feature type="compositionally biased region" description="Basic and acidic residues" evidence="1">
    <location>
        <begin position="1"/>
        <end position="19"/>
    </location>
</feature>
<organism evidence="2 3">
    <name type="scientific">Actinopolymorpha pittospori</name>
    <dbReference type="NCBI Taxonomy" id="648752"/>
    <lineage>
        <taxon>Bacteria</taxon>
        <taxon>Bacillati</taxon>
        <taxon>Actinomycetota</taxon>
        <taxon>Actinomycetes</taxon>
        <taxon>Propionibacteriales</taxon>
        <taxon>Actinopolymorphaceae</taxon>
        <taxon>Actinopolymorpha</taxon>
    </lineage>
</organism>
<name>A0A927MU47_9ACTN</name>
<dbReference type="EMBL" id="JADBEM010000001">
    <property type="protein sequence ID" value="MBE1606386.1"/>
    <property type="molecule type" value="Genomic_DNA"/>
</dbReference>
<accession>A0A927MU47</accession>
<keyword evidence="3" id="KW-1185">Reference proteome</keyword>
<protein>
    <submittedName>
        <fullName evidence="2">Uncharacterized protein</fullName>
    </submittedName>
</protein>
<reference evidence="2" key="1">
    <citation type="submission" date="2020-10" db="EMBL/GenBank/DDBJ databases">
        <title>Sequencing the genomes of 1000 actinobacteria strains.</title>
        <authorList>
            <person name="Klenk H.-P."/>
        </authorList>
    </citation>
    <scope>NUCLEOTIDE SEQUENCE</scope>
    <source>
        <strain evidence="2">DSM 45354</strain>
    </source>
</reference>